<accession>A0A0A9F982</accession>
<sequence length="77" mass="8269">MTSLCPLLLPRNRRASSYAEKMAPLTTNARVTAVPRPRHSTGSPSSLTLFLKQSTMPRYLAGNVACACSRDLTTSSG</sequence>
<dbReference type="EMBL" id="GBRH01191215">
    <property type="protein sequence ID" value="JAE06681.1"/>
    <property type="molecule type" value="Transcribed_RNA"/>
</dbReference>
<reference evidence="1" key="2">
    <citation type="journal article" date="2015" name="Data Brief">
        <title>Shoot transcriptome of the giant reed, Arundo donax.</title>
        <authorList>
            <person name="Barrero R.A."/>
            <person name="Guerrero F.D."/>
            <person name="Moolhuijzen P."/>
            <person name="Goolsby J.A."/>
            <person name="Tidwell J."/>
            <person name="Bellgard S.E."/>
            <person name="Bellgard M.I."/>
        </authorList>
    </citation>
    <scope>NUCLEOTIDE SEQUENCE</scope>
    <source>
        <tissue evidence="1">Shoot tissue taken approximately 20 cm above the soil surface</tissue>
    </source>
</reference>
<protein>
    <submittedName>
        <fullName evidence="1">Uncharacterized protein</fullName>
    </submittedName>
</protein>
<organism evidence="1">
    <name type="scientific">Arundo donax</name>
    <name type="common">Giant reed</name>
    <name type="synonym">Donax arundinaceus</name>
    <dbReference type="NCBI Taxonomy" id="35708"/>
    <lineage>
        <taxon>Eukaryota</taxon>
        <taxon>Viridiplantae</taxon>
        <taxon>Streptophyta</taxon>
        <taxon>Embryophyta</taxon>
        <taxon>Tracheophyta</taxon>
        <taxon>Spermatophyta</taxon>
        <taxon>Magnoliopsida</taxon>
        <taxon>Liliopsida</taxon>
        <taxon>Poales</taxon>
        <taxon>Poaceae</taxon>
        <taxon>PACMAD clade</taxon>
        <taxon>Arundinoideae</taxon>
        <taxon>Arundineae</taxon>
        <taxon>Arundo</taxon>
    </lineage>
</organism>
<reference evidence="1" key="1">
    <citation type="submission" date="2014-09" db="EMBL/GenBank/DDBJ databases">
        <authorList>
            <person name="Magalhaes I.L.F."/>
            <person name="Oliveira U."/>
            <person name="Santos F.R."/>
            <person name="Vidigal T.H.D.A."/>
            <person name="Brescovit A.D."/>
            <person name="Santos A.J."/>
        </authorList>
    </citation>
    <scope>NUCLEOTIDE SEQUENCE</scope>
    <source>
        <tissue evidence="1">Shoot tissue taken approximately 20 cm above the soil surface</tissue>
    </source>
</reference>
<dbReference type="AlphaFoldDB" id="A0A0A9F982"/>
<proteinExistence type="predicted"/>
<name>A0A0A9F982_ARUDO</name>
<evidence type="ECO:0000313" key="1">
    <source>
        <dbReference type="EMBL" id="JAE06681.1"/>
    </source>
</evidence>